<evidence type="ECO:0000259" key="3">
    <source>
        <dbReference type="PROSITE" id="PS50158"/>
    </source>
</evidence>
<feature type="region of interest" description="Disordered" evidence="2">
    <location>
        <begin position="200"/>
        <end position="219"/>
    </location>
</feature>
<dbReference type="InterPro" id="IPR032567">
    <property type="entry name" value="RTL1-rel"/>
</dbReference>
<keyword evidence="1" id="KW-0479">Metal-binding</keyword>
<keyword evidence="1" id="KW-0863">Zinc-finger</keyword>
<comment type="caution">
    <text evidence="4">The sequence shown here is derived from an EMBL/GenBank/DDBJ whole genome shotgun (WGS) entry which is preliminary data.</text>
</comment>
<dbReference type="CDD" id="cd01647">
    <property type="entry name" value="RT_LTR"/>
    <property type="match status" value="1"/>
</dbReference>
<reference evidence="4" key="1">
    <citation type="journal article" date="2019" name="Sci. Rep.">
        <title>Draft genome of Tanacetum cinerariifolium, the natural source of mosquito coil.</title>
        <authorList>
            <person name="Yamashiro T."/>
            <person name="Shiraishi A."/>
            <person name="Satake H."/>
            <person name="Nakayama K."/>
        </authorList>
    </citation>
    <scope>NUCLEOTIDE SEQUENCE</scope>
</reference>
<dbReference type="SUPFAM" id="SSF56672">
    <property type="entry name" value="DNA/RNA polymerases"/>
    <property type="match status" value="1"/>
</dbReference>
<dbReference type="Gene3D" id="3.10.10.10">
    <property type="entry name" value="HIV Type 1 Reverse Transcriptase, subunit A, domain 1"/>
    <property type="match status" value="1"/>
</dbReference>
<feature type="domain" description="CCHC-type" evidence="3">
    <location>
        <begin position="233"/>
        <end position="246"/>
    </location>
</feature>
<dbReference type="InterPro" id="IPR043128">
    <property type="entry name" value="Rev_trsase/Diguanyl_cyclase"/>
</dbReference>
<evidence type="ECO:0000256" key="2">
    <source>
        <dbReference type="SAM" id="MobiDB-lite"/>
    </source>
</evidence>
<dbReference type="Gene3D" id="2.40.70.10">
    <property type="entry name" value="Acid Proteases"/>
    <property type="match status" value="1"/>
</dbReference>
<dbReference type="AlphaFoldDB" id="A0A6L2J3V3"/>
<feature type="domain" description="CCHC-type" evidence="3">
    <location>
        <begin position="268"/>
        <end position="283"/>
    </location>
</feature>
<sequence>MKEVDGETIMKLELKMIAKDGTVSKFLGKFPGYTPSKEEEEEPEKKGPNEALGKGPNYDTNANGGGGNGNGGNNGCTYKGFMACNPKEYDGKGRAIALTRWIEKMESVIENSGCAENQKARGRETAIGMSWADFKALLVKEFCPITPESSRIKRYIAGLALEIQGILRATQPTTIQSKNLRVGMLTDEAVSCGTLTKGNEKRKGVEETSKPGGSWKDNKKAKVGIENRSCRMCFNCQKPSHFAKDCLAPVKQVAHVNAVRMDYNQRVCYQCGSPDHLRNTCPKIQRKHGQAGNPLALEGNHNAQNNGNLAKRRAFNINSADALQDPNVVTGTFSLNDHFATVLFFSRADFSYISINFTPLLNVKPSIVNPGYVIEVADGKKVKVDRIIRDCKLELGNSLFVIDLILLGYGSFDVIVVVDWLSKNKAMIVCHEKVVEIPLEGDGILRVQGEQDLLGLPLQRQVEFCINLVPVATPVTKSPYHLAPSEMQKLSGQLQELQDKGFIQPSHSLWGAHMLFVNNKDGSFLMCIDYSELNKLTVKNHYPVPRIDDLFDQLQEARYFSKIDLRLVFMDLMEGVCKPYLDKFFIVFIDYILIYSKSKEEHKVHLRLVLKLLKKEKLYAKFSKWLAGSYRHFIANFSKIAKPLTLLTQKNKNKANVVANALSRKERVKPRCVRAMVVIIQPGVRGMILAAQSEAFKQENVLAERLHGGVRTIIMNDVHKTKYSVHPEANKMYYDLLDMYWWPGIKKNIATYVSKCLTCSKVKAGHQRPLGLLQQPEMPEWKWDKITMDFITKLPKTKTYHPQTDGQSERTIQTLKDMLRAYVIDFGGNWDVHLPLAKFSYNNTYHSIIRCALFEALDRRKCRSPVLWAEIGKSSLIGLELVHETTDNAVLIKEKLKATRDREKSYTDNRRKLLEFEVGDRVLLKVSPLKNMIRFRKKGKLALMYAGPFEILERIGPVAYWLRLPEELSSVYDTFHVSNLKKCLADANLHVPLDEIKIDKTLPLMRNLYRLWTVR</sequence>
<dbReference type="InterPro" id="IPR012337">
    <property type="entry name" value="RNaseH-like_sf"/>
</dbReference>
<dbReference type="Pfam" id="PF00098">
    <property type="entry name" value="zf-CCHC"/>
    <property type="match status" value="1"/>
</dbReference>
<dbReference type="SMART" id="SM00343">
    <property type="entry name" value="ZnF_C2HC"/>
    <property type="match status" value="2"/>
</dbReference>
<dbReference type="InterPro" id="IPR036875">
    <property type="entry name" value="Znf_CCHC_sf"/>
</dbReference>
<dbReference type="Gene3D" id="3.30.420.10">
    <property type="entry name" value="Ribonuclease H-like superfamily/Ribonuclease H"/>
    <property type="match status" value="1"/>
</dbReference>
<dbReference type="InterPro" id="IPR041588">
    <property type="entry name" value="Integrase_H2C2"/>
</dbReference>
<dbReference type="InterPro" id="IPR036397">
    <property type="entry name" value="RNaseH_sf"/>
</dbReference>
<dbReference type="GO" id="GO:0003676">
    <property type="term" value="F:nucleic acid binding"/>
    <property type="evidence" value="ECO:0007669"/>
    <property type="project" value="InterPro"/>
</dbReference>
<feature type="region of interest" description="Disordered" evidence="2">
    <location>
        <begin position="25"/>
        <end position="66"/>
    </location>
</feature>
<dbReference type="InterPro" id="IPR021109">
    <property type="entry name" value="Peptidase_aspartic_dom_sf"/>
</dbReference>
<dbReference type="Gene3D" id="4.10.60.10">
    <property type="entry name" value="Zinc finger, CCHC-type"/>
    <property type="match status" value="1"/>
</dbReference>
<evidence type="ECO:0000256" key="1">
    <source>
        <dbReference type="PROSITE-ProRule" id="PRU00047"/>
    </source>
</evidence>
<name>A0A6L2J3V3_TANCI</name>
<gene>
    <name evidence="4" type="ORF">Tci_003479</name>
</gene>
<feature type="compositionally biased region" description="Basic and acidic residues" evidence="2">
    <location>
        <begin position="200"/>
        <end position="209"/>
    </location>
</feature>
<dbReference type="Gene3D" id="1.10.340.70">
    <property type="match status" value="1"/>
</dbReference>
<organism evidence="4">
    <name type="scientific">Tanacetum cinerariifolium</name>
    <name type="common">Dalmatian daisy</name>
    <name type="synonym">Chrysanthemum cinerariifolium</name>
    <dbReference type="NCBI Taxonomy" id="118510"/>
    <lineage>
        <taxon>Eukaryota</taxon>
        <taxon>Viridiplantae</taxon>
        <taxon>Streptophyta</taxon>
        <taxon>Embryophyta</taxon>
        <taxon>Tracheophyta</taxon>
        <taxon>Spermatophyta</taxon>
        <taxon>Magnoliopsida</taxon>
        <taxon>eudicotyledons</taxon>
        <taxon>Gunneridae</taxon>
        <taxon>Pentapetalae</taxon>
        <taxon>asterids</taxon>
        <taxon>campanulids</taxon>
        <taxon>Asterales</taxon>
        <taxon>Asteraceae</taxon>
        <taxon>Asteroideae</taxon>
        <taxon>Anthemideae</taxon>
        <taxon>Anthemidinae</taxon>
        <taxon>Tanacetum</taxon>
    </lineage>
</organism>
<dbReference type="CDD" id="cd00303">
    <property type="entry name" value="retropepsin_like"/>
    <property type="match status" value="1"/>
</dbReference>
<dbReference type="PANTHER" id="PTHR15503">
    <property type="entry name" value="LDOC1 RELATED"/>
    <property type="match status" value="1"/>
</dbReference>
<dbReference type="Pfam" id="PF17921">
    <property type="entry name" value="Integrase_H2C2"/>
    <property type="match status" value="1"/>
</dbReference>
<protein>
    <recommendedName>
        <fullName evidence="3">CCHC-type domain-containing protein</fullName>
    </recommendedName>
</protein>
<proteinExistence type="predicted"/>
<dbReference type="SUPFAM" id="SSF53098">
    <property type="entry name" value="Ribonuclease H-like"/>
    <property type="match status" value="1"/>
</dbReference>
<accession>A0A6L2J3V3</accession>
<dbReference type="InterPro" id="IPR043502">
    <property type="entry name" value="DNA/RNA_pol_sf"/>
</dbReference>
<dbReference type="EMBL" id="BKCJ010000258">
    <property type="protein sequence ID" value="GEU31501.1"/>
    <property type="molecule type" value="Genomic_DNA"/>
</dbReference>
<dbReference type="InterPro" id="IPR056924">
    <property type="entry name" value="SH3_Tf2-1"/>
</dbReference>
<evidence type="ECO:0000313" key="4">
    <source>
        <dbReference type="EMBL" id="GEU31501.1"/>
    </source>
</evidence>
<dbReference type="PANTHER" id="PTHR15503:SF45">
    <property type="entry name" value="RNA-DIRECTED DNA POLYMERASE HOMOLOG"/>
    <property type="match status" value="1"/>
</dbReference>
<dbReference type="Pfam" id="PF24626">
    <property type="entry name" value="SH3_Tf2-1"/>
    <property type="match status" value="1"/>
</dbReference>
<dbReference type="PROSITE" id="PS50158">
    <property type="entry name" value="ZF_CCHC"/>
    <property type="match status" value="2"/>
</dbReference>
<keyword evidence="1" id="KW-0862">Zinc</keyword>
<dbReference type="Pfam" id="PF08284">
    <property type="entry name" value="RVP_2"/>
    <property type="match status" value="1"/>
</dbReference>
<dbReference type="SUPFAM" id="SSF57756">
    <property type="entry name" value="Retrovirus zinc finger-like domains"/>
    <property type="match status" value="1"/>
</dbReference>
<dbReference type="GO" id="GO:0008270">
    <property type="term" value="F:zinc ion binding"/>
    <property type="evidence" value="ECO:0007669"/>
    <property type="project" value="UniProtKB-KW"/>
</dbReference>
<dbReference type="Gene3D" id="3.30.70.270">
    <property type="match status" value="2"/>
</dbReference>
<dbReference type="InterPro" id="IPR001878">
    <property type="entry name" value="Znf_CCHC"/>
</dbReference>